<reference evidence="4 5" key="1">
    <citation type="submission" date="2017-03" db="EMBL/GenBank/DDBJ databases">
        <title>WGS assembly of Porphyra umbilicalis.</title>
        <authorList>
            <person name="Brawley S.H."/>
            <person name="Blouin N.A."/>
            <person name="Ficko-Blean E."/>
            <person name="Wheeler G.L."/>
            <person name="Lohr M."/>
            <person name="Goodson H.V."/>
            <person name="Jenkins J.W."/>
            <person name="Blaby-Haas C.E."/>
            <person name="Helliwell K.E."/>
            <person name="Chan C."/>
            <person name="Marriage T."/>
            <person name="Bhattacharya D."/>
            <person name="Klein A.S."/>
            <person name="Badis Y."/>
            <person name="Brodie J."/>
            <person name="Cao Y."/>
            <person name="Collen J."/>
            <person name="Dittami S.M."/>
            <person name="Gachon C.M."/>
            <person name="Green B.R."/>
            <person name="Karpowicz S."/>
            <person name="Kim J.W."/>
            <person name="Kudahl U."/>
            <person name="Lin S."/>
            <person name="Michel G."/>
            <person name="Mittag M."/>
            <person name="Olson B.J."/>
            <person name="Pangilinan J."/>
            <person name="Peng Y."/>
            <person name="Qiu H."/>
            <person name="Shu S."/>
            <person name="Singer J.T."/>
            <person name="Smith A.G."/>
            <person name="Sprecher B.N."/>
            <person name="Wagner V."/>
            <person name="Wang W."/>
            <person name="Wang Z.-Y."/>
            <person name="Yan J."/>
            <person name="Yarish C."/>
            <person name="Zoeuner-Riek S."/>
            <person name="Zhuang Y."/>
            <person name="Zou Y."/>
            <person name="Lindquist E.A."/>
            <person name="Grimwood J."/>
            <person name="Barry K."/>
            <person name="Rokhsar D.S."/>
            <person name="Schmutz J."/>
            <person name="Stiller J.W."/>
            <person name="Grossman A.R."/>
            <person name="Prochnik S.E."/>
        </authorList>
    </citation>
    <scope>NUCLEOTIDE SEQUENCE [LARGE SCALE GENOMIC DNA]</scope>
    <source>
        <strain evidence="4">4086291</strain>
    </source>
</reference>
<dbReference type="Proteomes" id="UP000218209">
    <property type="component" value="Unassembled WGS sequence"/>
</dbReference>
<evidence type="ECO:0000256" key="2">
    <source>
        <dbReference type="ARBA" id="ARBA00023128"/>
    </source>
</evidence>
<dbReference type="Gene3D" id="1.10.10.140">
    <property type="entry name" value="Cytochrome c oxidase, subunit VIb"/>
    <property type="match status" value="1"/>
</dbReference>
<dbReference type="InterPro" id="IPR048280">
    <property type="entry name" value="COX6B-like"/>
</dbReference>
<dbReference type="PROSITE" id="PS51808">
    <property type="entry name" value="CHCH"/>
    <property type="match status" value="1"/>
</dbReference>
<dbReference type="OrthoDB" id="1107506at2759"/>
<keyword evidence="3" id="KW-1015">Disulfide bond</keyword>
<accession>A0A1X6NZH2</accession>
<evidence type="ECO:0008006" key="6">
    <source>
        <dbReference type="Google" id="ProtNLM"/>
    </source>
</evidence>
<dbReference type="InterPro" id="IPR036549">
    <property type="entry name" value="CX6/COA6-like_sf"/>
</dbReference>
<organism evidence="4 5">
    <name type="scientific">Porphyra umbilicalis</name>
    <name type="common">Purple laver</name>
    <name type="synonym">Red alga</name>
    <dbReference type="NCBI Taxonomy" id="2786"/>
    <lineage>
        <taxon>Eukaryota</taxon>
        <taxon>Rhodophyta</taxon>
        <taxon>Bangiophyceae</taxon>
        <taxon>Bangiales</taxon>
        <taxon>Bangiaceae</taxon>
        <taxon>Porphyra</taxon>
    </lineage>
</organism>
<dbReference type="GO" id="GO:0005739">
    <property type="term" value="C:mitochondrion"/>
    <property type="evidence" value="ECO:0007669"/>
    <property type="project" value="UniProtKB-SubCell"/>
</dbReference>
<name>A0A1X6NZH2_PORUM</name>
<dbReference type="CDD" id="cd00926">
    <property type="entry name" value="Cyt_c_Oxidase_VIb"/>
    <property type="match status" value="1"/>
</dbReference>
<evidence type="ECO:0000256" key="1">
    <source>
        <dbReference type="ARBA" id="ARBA00004173"/>
    </source>
</evidence>
<dbReference type="PANTHER" id="PTHR46281:SF8">
    <property type="entry name" value="CYTOCHROME C OXIDASE SUBUNIT 12, MITOCHONDRIAL"/>
    <property type="match status" value="1"/>
</dbReference>
<dbReference type="PANTHER" id="PTHR46281">
    <property type="entry name" value="CYTOCHROME C OXIDASE SUBUNIT 6B"/>
    <property type="match status" value="1"/>
</dbReference>
<evidence type="ECO:0000256" key="3">
    <source>
        <dbReference type="ARBA" id="ARBA00023157"/>
    </source>
</evidence>
<protein>
    <recommendedName>
        <fullName evidence="6">Cytochrome c oxidase subunit</fullName>
    </recommendedName>
</protein>
<dbReference type="GO" id="GO:0045277">
    <property type="term" value="C:respiratory chain complex IV"/>
    <property type="evidence" value="ECO:0007669"/>
    <property type="project" value="InterPro"/>
</dbReference>
<evidence type="ECO:0000313" key="4">
    <source>
        <dbReference type="EMBL" id="OSX73935.1"/>
    </source>
</evidence>
<dbReference type="EMBL" id="KV918972">
    <property type="protein sequence ID" value="OSX73935.1"/>
    <property type="molecule type" value="Genomic_DNA"/>
</dbReference>
<dbReference type="AlphaFoldDB" id="A0A1X6NZH2"/>
<dbReference type="SUPFAM" id="SSF47694">
    <property type="entry name" value="Cytochrome c oxidase subunit h"/>
    <property type="match status" value="1"/>
</dbReference>
<dbReference type="InterPro" id="IPR003213">
    <property type="entry name" value="Cyt_c_oxidase_su6B"/>
</dbReference>
<sequence>MSAVGEEVAVTVRTSPVDRRFPTTNQTKHCWARYLEFHACAAAKDASDPECAKFKRWYRSLCPDEWVEKWDTLREEGRFPGPE</sequence>
<keyword evidence="5" id="KW-1185">Reference proteome</keyword>
<evidence type="ECO:0000313" key="5">
    <source>
        <dbReference type="Proteomes" id="UP000218209"/>
    </source>
</evidence>
<keyword evidence="2" id="KW-0496">Mitochondrion</keyword>
<proteinExistence type="predicted"/>
<comment type="subcellular location">
    <subcellularLocation>
        <location evidence="1">Mitochondrion</location>
    </subcellularLocation>
</comment>
<gene>
    <name evidence="4" type="ORF">BU14_0319s0023</name>
</gene>
<dbReference type="Pfam" id="PF02297">
    <property type="entry name" value="COX6B"/>
    <property type="match status" value="1"/>
</dbReference>